<comment type="caution">
    <text evidence="5">The sequence shown here is derived from an EMBL/GenBank/DDBJ whole genome shotgun (WGS) entry which is preliminary data.</text>
</comment>
<keyword evidence="6" id="KW-1185">Reference proteome</keyword>
<reference evidence="5" key="1">
    <citation type="submission" date="2022-11" db="EMBL/GenBank/DDBJ databases">
        <title>Draft genome sequence of Hoeflea poritis E7-10 and Hoeflea prorocentri PM5-8, separated from scleractinian coral Porites lutea and marine dinoflagellate.</title>
        <authorList>
            <person name="Zhang G."/>
            <person name="Wei Q."/>
            <person name="Cai L."/>
        </authorList>
    </citation>
    <scope>NUCLEOTIDE SEQUENCE</scope>
    <source>
        <strain evidence="5">PM5-8</strain>
    </source>
</reference>
<name>A0A9X3ZG57_9HYPH</name>
<dbReference type="InterPro" id="IPR003362">
    <property type="entry name" value="Bact_transf"/>
</dbReference>
<protein>
    <submittedName>
        <fullName evidence="5">Sugar transferase</fullName>
    </submittedName>
</protein>
<dbReference type="PANTHER" id="PTHR30576:SF10">
    <property type="entry name" value="SLL5057 PROTEIN"/>
    <property type="match status" value="1"/>
</dbReference>
<organism evidence="5 6">
    <name type="scientific">Hoeflea prorocentri</name>
    <dbReference type="NCBI Taxonomy" id="1922333"/>
    <lineage>
        <taxon>Bacteria</taxon>
        <taxon>Pseudomonadati</taxon>
        <taxon>Pseudomonadota</taxon>
        <taxon>Alphaproteobacteria</taxon>
        <taxon>Hyphomicrobiales</taxon>
        <taxon>Rhizobiaceae</taxon>
        <taxon>Hoeflea</taxon>
    </lineage>
</organism>
<dbReference type="GO" id="GO:0016780">
    <property type="term" value="F:phosphotransferase activity, for other substituted phosphate groups"/>
    <property type="evidence" value="ECO:0007669"/>
    <property type="project" value="TreeGrafter"/>
</dbReference>
<keyword evidence="3" id="KW-0472">Membrane</keyword>
<gene>
    <name evidence="5" type="ORF">OQ273_03560</name>
</gene>
<dbReference type="GO" id="GO:0000271">
    <property type="term" value="P:polysaccharide biosynthetic process"/>
    <property type="evidence" value="ECO:0007669"/>
    <property type="project" value="UniProtKB-KW"/>
</dbReference>
<dbReference type="Pfam" id="PF02397">
    <property type="entry name" value="Bac_transf"/>
    <property type="match status" value="1"/>
</dbReference>
<evidence type="ECO:0000256" key="1">
    <source>
        <dbReference type="ARBA" id="ARBA00006464"/>
    </source>
</evidence>
<keyword evidence="3" id="KW-0812">Transmembrane</keyword>
<keyword evidence="5" id="KW-0808">Transferase</keyword>
<evidence type="ECO:0000256" key="2">
    <source>
        <dbReference type="ARBA" id="ARBA00023169"/>
    </source>
</evidence>
<dbReference type="EMBL" id="JAPJZI010000001">
    <property type="protein sequence ID" value="MDA5397644.1"/>
    <property type="molecule type" value="Genomic_DNA"/>
</dbReference>
<feature type="domain" description="Bacterial sugar transferase" evidence="4">
    <location>
        <begin position="2"/>
        <end position="177"/>
    </location>
</feature>
<keyword evidence="2" id="KW-0270">Exopolysaccharide synthesis</keyword>
<feature type="transmembrane region" description="Helical" evidence="3">
    <location>
        <begin position="7"/>
        <end position="28"/>
    </location>
</feature>
<dbReference type="AlphaFoldDB" id="A0A9X3ZG57"/>
<dbReference type="RefSeq" id="WP_267989101.1">
    <property type="nucleotide sequence ID" value="NZ_JAPJZI010000001.1"/>
</dbReference>
<keyword evidence="3" id="KW-1133">Transmembrane helix</keyword>
<accession>A0A9X3ZG57</accession>
<evidence type="ECO:0000313" key="5">
    <source>
        <dbReference type="EMBL" id="MDA5397644.1"/>
    </source>
</evidence>
<comment type="similarity">
    <text evidence="1">Belongs to the bacterial sugar transferase family.</text>
</comment>
<evidence type="ECO:0000313" key="6">
    <source>
        <dbReference type="Proteomes" id="UP001151234"/>
    </source>
</evidence>
<dbReference type="PANTHER" id="PTHR30576">
    <property type="entry name" value="COLANIC BIOSYNTHESIS UDP-GLUCOSE LIPID CARRIER TRANSFERASE"/>
    <property type="match status" value="1"/>
</dbReference>
<proteinExistence type="inferred from homology"/>
<evidence type="ECO:0000256" key="3">
    <source>
        <dbReference type="SAM" id="Phobius"/>
    </source>
</evidence>
<evidence type="ECO:0000259" key="4">
    <source>
        <dbReference type="Pfam" id="PF02397"/>
    </source>
</evidence>
<sequence length="179" mass="20123">MKRPADIVVSLAIIVLLWPLILLLAALIRLETPGNPLFGQRRLGRNEKPFTIWKLRTMRKGTPHRGTHEITVDAYTRFGGFLRRTKLDELPQAFNILAGHMSLVGPRPCLPSQDELIAARRRLDVFSVRPGVTGLAQIRGIDMSRPQELAAVDREYIDSQSMALDLRICMKTVAAVFGR</sequence>
<dbReference type="Proteomes" id="UP001151234">
    <property type="component" value="Unassembled WGS sequence"/>
</dbReference>